<reference evidence="10" key="4">
    <citation type="journal article" date="2008" name="Genome Biol.">
        <title>Improved genome assembly and evidence-based global gene model set for the chordate Ciona intestinalis: new insight into intron and operon populations.</title>
        <authorList>
            <person name="Satou Y."/>
            <person name="Mineta K."/>
            <person name="Ogasawara M."/>
            <person name="Sasakura Y."/>
            <person name="Shoguchi E."/>
            <person name="Ueno K."/>
            <person name="Yamada L."/>
            <person name="Matsumoto J."/>
            <person name="Wasserscheid J."/>
            <person name="Dewar K."/>
            <person name="Wiley G.B."/>
            <person name="Macmil S.L."/>
            <person name="Roe B.A."/>
            <person name="Zeller R.W."/>
            <person name="Hastings K.E."/>
            <person name="Lemaire P."/>
            <person name="Lindquist E."/>
            <person name="Endo T."/>
            <person name="Hotta K."/>
            <person name="Inaba K."/>
        </authorList>
    </citation>
    <scope>NUCLEOTIDE SEQUENCE [LARGE SCALE GENOMIC DNA]</scope>
    <source>
        <strain evidence="10">wild type</strain>
    </source>
</reference>
<dbReference type="FunFam" id="1.10.10.60:FF:000182">
    <property type="entry name" value="Paired like homeobox 2B"/>
    <property type="match status" value="1"/>
</dbReference>
<dbReference type="STRING" id="7719.ENSCINP00000031389"/>
<dbReference type="InterPro" id="IPR009057">
    <property type="entry name" value="Homeodomain-like_sf"/>
</dbReference>
<dbReference type="GO" id="GO:0005634">
    <property type="term" value="C:nucleus"/>
    <property type="evidence" value="ECO:0000318"/>
    <property type="project" value="GO_Central"/>
</dbReference>
<dbReference type="KEGG" id="cin:751096"/>
<gene>
    <name evidence="9" type="primary">Phox2</name>
    <name evidence="10" type="synonym">phox2</name>
</gene>
<organism evidence="9">
    <name type="scientific">Ciona intestinalis</name>
    <name type="common">Transparent sea squirt</name>
    <name type="synonym">Ascidia intestinalis</name>
    <dbReference type="NCBI Taxonomy" id="7719"/>
    <lineage>
        <taxon>Eukaryota</taxon>
        <taxon>Metazoa</taxon>
        <taxon>Chordata</taxon>
        <taxon>Tunicata</taxon>
        <taxon>Ascidiacea</taxon>
        <taxon>Phlebobranchia</taxon>
        <taxon>Cionidae</taxon>
        <taxon>Ciona</taxon>
    </lineage>
</organism>
<dbReference type="InterPro" id="IPR017970">
    <property type="entry name" value="Homeobox_CS"/>
</dbReference>
<feature type="domain" description="Homeobox" evidence="8">
    <location>
        <begin position="44"/>
        <end position="104"/>
    </location>
</feature>
<sequence length="154" mass="17583">MPTAAAYGLNSLRDQSPYSSVPCKFFTETAHQHTGGYGGLHERRKQRRIRTTFTSSQLKELEKVFAETHYPDIYTREELALKIDLTEARVQVWFQNRRAKWRKMERAKQQPQPIHSPGSSPSSPNNISSINNSENMISSASPMEDIGKSKRCIV</sequence>
<dbReference type="CTD" id="751096"/>
<evidence type="ECO:0000256" key="7">
    <source>
        <dbReference type="SAM" id="MobiDB-lite"/>
    </source>
</evidence>
<dbReference type="InterPro" id="IPR001356">
    <property type="entry name" value="HD"/>
</dbReference>
<evidence type="ECO:0000256" key="3">
    <source>
        <dbReference type="ARBA" id="ARBA00023155"/>
    </source>
</evidence>
<feature type="DNA-binding region" description="Homeobox" evidence="5">
    <location>
        <begin position="46"/>
        <end position="105"/>
    </location>
</feature>
<proteinExistence type="evidence at transcript level"/>
<dbReference type="EMBL" id="DQ530507">
    <property type="protein sequence ID" value="ABF82264.1"/>
    <property type="molecule type" value="mRNA"/>
</dbReference>
<comment type="subcellular location">
    <subcellularLocation>
        <location evidence="1 5 6">Nucleus</location>
    </subcellularLocation>
</comment>
<dbReference type="PROSITE" id="PS50071">
    <property type="entry name" value="HOMEOBOX_2"/>
    <property type="match status" value="1"/>
</dbReference>
<keyword evidence="11" id="KW-1185">Reference proteome</keyword>
<dbReference type="GO" id="GO:0000977">
    <property type="term" value="F:RNA polymerase II transcription regulatory region sequence-specific DNA binding"/>
    <property type="evidence" value="ECO:0000318"/>
    <property type="project" value="GO_Central"/>
</dbReference>
<evidence type="ECO:0000256" key="4">
    <source>
        <dbReference type="ARBA" id="ARBA00023242"/>
    </source>
</evidence>
<dbReference type="GO" id="GO:0000981">
    <property type="term" value="F:DNA-binding transcription factor activity, RNA polymerase II-specific"/>
    <property type="evidence" value="ECO:0000318"/>
    <property type="project" value="GO_Central"/>
</dbReference>
<accession>Q19AW1</accession>
<evidence type="ECO:0000256" key="2">
    <source>
        <dbReference type="ARBA" id="ARBA00023125"/>
    </source>
</evidence>
<dbReference type="RefSeq" id="NP_001037829.1">
    <property type="nucleotide sequence ID" value="NM_001044364.1"/>
</dbReference>
<evidence type="ECO:0000313" key="11">
    <source>
        <dbReference type="Proteomes" id="UP000008144"/>
    </source>
</evidence>
<reference evidence="11" key="1">
    <citation type="journal article" date="2002" name="Science">
        <title>The draft genome of Ciona intestinalis: insights into chordate and vertebrate origins.</title>
        <authorList>
            <person name="Dehal P."/>
            <person name="Satou Y."/>
            <person name="Campbell R.K."/>
            <person name="Chapman J."/>
            <person name="Degnan B."/>
            <person name="De Tomaso A."/>
            <person name="Davidson B."/>
            <person name="Di Gregorio A."/>
            <person name="Gelpke M."/>
            <person name="Goodstein D.M."/>
            <person name="Harafuji N."/>
            <person name="Hastings K.E."/>
            <person name="Ho I."/>
            <person name="Hotta K."/>
            <person name="Huang W."/>
            <person name="Kawashima T."/>
            <person name="Lemaire P."/>
            <person name="Martinez D."/>
            <person name="Meinertzhagen I.A."/>
            <person name="Necula S."/>
            <person name="Nonaka M."/>
            <person name="Putnam N."/>
            <person name="Rash S."/>
            <person name="Saiga H."/>
            <person name="Satake M."/>
            <person name="Terry A."/>
            <person name="Yamada L."/>
            <person name="Wang H.G."/>
            <person name="Awazu S."/>
            <person name="Azumi K."/>
            <person name="Boore J."/>
            <person name="Branno M."/>
            <person name="Chin-Bow S."/>
            <person name="DeSantis R."/>
            <person name="Doyle S."/>
            <person name="Francino P."/>
            <person name="Keys D.N."/>
            <person name="Haga S."/>
            <person name="Hayashi H."/>
            <person name="Hino K."/>
            <person name="Imai K.S."/>
            <person name="Inaba K."/>
            <person name="Kano S."/>
            <person name="Kobayashi K."/>
            <person name="Kobayashi M."/>
            <person name="Lee B.I."/>
            <person name="Makabe K.W."/>
            <person name="Manohar C."/>
            <person name="Matassi G."/>
            <person name="Medina M."/>
            <person name="Mochizuki Y."/>
            <person name="Mount S."/>
            <person name="Morishita T."/>
            <person name="Miura S."/>
            <person name="Nakayama A."/>
            <person name="Nishizaka S."/>
            <person name="Nomoto H."/>
            <person name="Ohta F."/>
            <person name="Oishi K."/>
            <person name="Rigoutsos I."/>
            <person name="Sano M."/>
            <person name="Sasaki A."/>
            <person name="Sasakura Y."/>
            <person name="Shoguchi E."/>
            <person name="Shin-i T."/>
            <person name="Spagnuolo A."/>
            <person name="Stainier D."/>
            <person name="Suzuki M.M."/>
            <person name="Tassy O."/>
            <person name="Takatori N."/>
            <person name="Tokuoka M."/>
            <person name="Yagi K."/>
            <person name="Yoshizaki F."/>
            <person name="Wada S."/>
            <person name="Zhang C."/>
            <person name="Hyatt P.D."/>
            <person name="Larimer F."/>
            <person name="Detter C."/>
            <person name="Doggett N."/>
            <person name="Glavina T."/>
            <person name="Hawkins T."/>
            <person name="Richardson P."/>
            <person name="Lucas S."/>
            <person name="Kohara Y."/>
            <person name="Levine M."/>
            <person name="Satoh N."/>
            <person name="Rokhsar D.S."/>
        </authorList>
    </citation>
    <scope>NUCLEOTIDE SEQUENCE [LARGE SCALE GENOMIC DNA]</scope>
</reference>
<evidence type="ECO:0000256" key="6">
    <source>
        <dbReference type="RuleBase" id="RU000682"/>
    </source>
</evidence>
<dbReference type="OMA" id="PCKFFTE"/>
<keyword evidence="2 5" id="KW-0238">DNA-binding</keyword>
<dbReference type="AlphaFoldDB" id="Q19AW1"/>
<dbReference type="Gene3D" id="1.10.10.60">
    <property type="entry name" value="Homeodomain-like"/>
    <property type="match status" value="1"/>
</dbReference>
<dbReference type="Proteomes" id="UP000008144">
    <property type="component" value="Chromosome 14"/>
</dbReference>
<evidence type="ECO:0000256" key="5">
    <source>
        <dbReference type="PROSITE-ProRule" id="PRU00108"/>
    </source>
</evidence>
<dbReference type="OrthoDB" id="6159439at2759"/>
<feature type="compositionally biased region" description="Low complexity" evidence="7">
    <location>
        <begin position="111"/>
        <end position="141"/>
    </location>
</feature>
<dbReference type="HOGENOM" id="CLU_1703597_0_0_1"/>
<reference evidence="9" key="3">
    <citation type="submission" date="2006-05" db="EMBL/GenBank/DDBJ databases">
        <authorList>
            <person name="Brunet J.-F."/>
        </authorList>
    </citation>
    <scope>NUCLEOTIDE SEQUENCE</scope>
</reference>
<evidence type="ECO:0000313" key="9">
    <source>
        <dbReference type="EMBL" id="ABF82264.1"/>
    </source>
</evidence>
<dbReference type="Pfam" id="PF00046">
    <property type="entry name" value="Homeodomain"/>
    <property type="match status" value="1"/>
</dbReference>
<dbReference type="GeneID" id="751096"/>
<dbReference type="SUPFAM" id="SSF46689">
    <property type="entry name" value="Homeodomain-like"/>
    <property type="match status" value="1"/>
</dbReference>
<protein>
    <submittedName>
        <fullName evidence="9 10">Phox2</fullName>
    </submittedName>
</protein>
<dbReference type="GO" id="GO:0006357">
    <property type="term" value="P:regulation of transcription by RNA polymerase II"/>
    <property type="evidence" value="ECO:0000318"/>
    <property type="project" value="GO_Central"/>
</dbReference>
<accession>A0A1W2VQS4</accession>
<reference evidence="10" key="5">
    <citation type="submission" date="2025-05" db="UniProtKB">
        <authorList>
            <consortium name="Ensembl"/>
        </authorList>
    </citation>
    <scope>IDENTIFICATION</scope>
</reference>
<evidence type="ECO:0000313" key="10">
    <source>
        <dbReference type="Ensembl" id="ENSCINP00000031389.1"/>
    </source>
</evidence>
<dbReference type="PROSITE" id="PS00027">
    <property type="entry name" value="HOMEOBOX_1"/>
    <property type="match status" value="1"/>
</dbReference>
<evidence type="ECO:0000256" key="1">
    <source>
        <dbReference type="ARBA" id="ARBA00004123"/>
    </source>
</evidence>
<dbReference type="InterPro" id="IPR050649">
    <property type="entry name" value="Paired_Homeobox_TFs"/>
</dbReference>
<dbReference type="PANTHER" id="PTHR24329:SF543">
    <property type="entry name" value="FI01017P-RELATED"/>
    <property type="match status" value="1"/>
</dbReference>
<dbReference type="GO" id="GO:0048666">
    <property type="term" value="P:neuron development"/>
    <property type="evidence" value="ECO:0000318"/>
    <property type="project" value="GO_Central"/>
</dbReference>
<dbReference type="GeneTree" id="ENSGT00940000161147"/>
<evidence type="ECO:0000259" key="8">
    <source>
        <dbReference type="PROSITE" id="PS50071"/>
    </source>
</evidence>
<keyword evidence="4 5" id="KW-0539">Nucleus</keyword>
<dbReference type="CDD" id="cd00086">
    <property type="entry name" value="homeodomain"/>
    <property type="match status" value="1"/>
</dbReference>
<name>Q19AW1_CIOIN</name>
<dbReference type="SMART" id="SM00389">
    <property type="entry name" value="HOX"/>
    <property type="match status" value="1"/>
</dbReference>
<dbReference type="EMBL" id="EAAA01001168">
    <property type="status" value="NOT_ANNOTATED_CDS"/>
    <property type="molecule type" value="Genomic_DNA"/>
</dbReference>
<feature type="region of interest" description="Disordered" evidence="7">
    <location>
        <begin position="103"/>
        <end position="154"/>
    </location>
</feature>
<keyword evidence="3 5" id="KW-0371">Homeobox</keyword>
<reference evidence="9" key="2">
    <citation type="journal article" date="2006" name="Proc. Natl. Acad. Sci. U.S.A.">
        <title>Precraniate origin of cranial motoneurons.</title>
        <authorList>
            <person name="Dufour H.D."/>
            <person name="Chettouh Z."/>
            <person name="Deyts C."/>
            <person name="de Rosa R."/>
            <person name="Goridis C."/>
            <person name="Joly J.S."/>
            <person name="Brunet J.F."/>
        </authorList>
    </citation>
    <scope>NUCLEOTIDE SEQUENCE</scope>
</reference>
<dbReference type="PANTHER" id="PTHR24329">
    <property type="entry name" value="HOMEOBOX PROTEIN ARISTALESS"/>
    <property type="match status" value="1"/>
</dbReference>
<dbReference type="Ensembl" id="ENSCINT00000035466.1">
    <property type="protein sequence ID" value="ENSCINP00000031389.1"/>
    <property type="gene ID" value="ENSCING00000023735.1"/>
</dbReference>